<dbReference type="Proteomes" id="UP000480854">
    <property type="component" value="Unassembled WGS sequence"/>
</dbReference>
<name>A0A9W7KR29_9PROT</name>
<sequence>MSELDDALYRAARYNNGAYHPETNPYGHTGKGGTLANWVRSLRDGVSIYNGMAAMWNSINFVAERTAVASILQRCQELVAQITMGSTSALAFPALDKPLLSTGAVAQVYVYDTRLDDLAADGRRWNEPGRCSAMSYWHEAQGIYAGVKRDVPAVVAITALREQWYFHDALDLDPVTGAPRLWRASNPTGNGLVLCGSAAPITCVFALHGYIYIGSGMGLHVISLTGDWCDRYDNGGRRRRLGTFAARNTVLQEGAVIASAALPATAINSVHALVYPGAPLDAAGMPIPTVLVTTGAGAAVIHPTGQVVHITRSGGFGLGQLLPDGRLVLSLGTGGSLIEIGPVPYATQTDSAWVRDYAQANSLGGGAAYVLGPSTGLVSAMAPGACGTNQSLTLIAEDWGNPSASMTSVITPSYATGWMPGGGGIRLATLCDSDTGPVAAANVLADDGSATLGWVSGGGAVSSVAGEIQVTFAGNPIGAYKDFPTVPGKTYVVRARRRRGSAPTANINVYPGGVSSGAIATGTSTTSATPVEDSFQFVAIGPTTAIAIMFGGGAAAGQTVLLDDVKVDLAAPDRSHKGKGLIVNGTLQRNPVATGADVVAWSGFSASNYLEQPPSTDLDVGTGDLYHCGWVANLTTGYVLRRGHATTGPWYRLVYNGGGKYQFDISDGAGAAASVQSVSPATSSAYAFVCIVRRAATGNIELWVNGALEATAPAAAVGSLSNAAATLRYGLHQDGSGALHSGTALTMWRSGAYAPTSAQIRRMCEDERPLLADGAKCLLGGTSSAVASLDRDPLTGRLAVGTGDGVSVFAGLRRVAYYDADVLGATTSDTVRSVALRGGHMLIGTATEVGFVGDAVGGKEAIAAGGARPTLRPWLVTGRTTDATPTALGPRIAVGERETGTAIIIMKGRTYGASAAEDLTYHKRVDWYRNAGGNVMIRGSILPVSDDDETTASPCDCTFIADTASQTIAVQVTGKAGALIVWEGTLTVQRRSEETIYAAQ</sequence>
<comment type="caution">
    <text evidence="1">The sequence shown here is derived from an EMBL/GenBank/DDBJ whole genome shotgun (WGS) entry which is preliminary data.</text>
</comment>
<dbReference type="AlphaFoldDB" id="A0A9W7KR29"/>
<dbReference type="SUPFAM" id="SSF49899">
    <property type="entry name" value="Concanavalin A-like lectins/glucanases"/>
    <property type="match status" value="1"/>
</dbReference>
<evidence type="ECO:0000313" key="1">
    <source>
        <dbReference type="EMBL" id="KAA0678068.1"/>
    </source>
</evidence>
<protein>
    <submittedName>
        <fullName evidence="1">Uncharacterized protein</fullName>
    </submittedName>
</protein>
<keyword evidence="2" id="KW-1185">Reference proteome</keyword>
<organism evidence="1 2">
    <name type="scientific">Roseomonas genomospecies 6</name>
    <dbReference type="NCBI Taxonomy" id="214106"/>
    <lineage>
        <taxon>Bacteria</taxon>
        <taxon>Pseudomonadati</taxon>
        <taxon>Pseudomonadota</taxon>
        <taxon>Alphaproteobacteria</taxon>
        <taxon>Acetobacterales</taxon>
        <taxon>Roseomonadaceae</taxon>
        <taxon>Roseomonas</taxon>
    </lineage>
</organism>
<accession>A0A9W7KR29</accession>
<dbReference type="Pfam" id="PF13385">
    <property type="entry name" value="Laminin_G_3"/>
    <property type="match status" value="1"/>
</dbReference>
<dbReference type="InterPro" id="IPR013320">
    <property type="entry name" value="ConA-like_dom_sf"/>
</dbReference>
<proteinExistence type="predicted"/>
<dbReference type="Gene3D" id="2.60.120.200">
    <property type="match status" value="1"/>
</dbReference>
<dbReference type="EMBL" id="QOKW01000019">
    <property type="protein sequence ID" value="KAA0678068.1"/>
    <property type="molecule type" value="Genomic_DNA"/>
</dbReference>
<dbReference type="RefSeq" id="WP_149470799.1">
    <property type="nucleotide sequence ID" value="NZ_QOKW01000019.1"/>
</dbReference>
<dbReference type="Gene3D" id="2.60.120.260">
    <property type="entry name" value="Galactose-binding domain-like"/>
    <property type="match status" value="1"/>
</dbReference>
<reference evidence="1 2" key="1">
    <citation type="submission" date="2018-07" db="EMBL/GenBank/DDBJ databases">
        <title>Genome sequence of Azospirillum sp. ATCC 49961.</title>
        <authorList>
            <person name="Sant'Anna F.H."/>
            <person name="Baldani J.I."/>
            <person name="Zilli J.E."/>
            <person name="Reis V.M."/>
            <person name="Hartmann A."/>
            <person name="Cruz L."/>
            <person name="de Souza E.M."/>
            <person name="de Oliveira Pedrosa F."/>
            <person name="Passaglia L.M.P."/>
        </authorList>
    </citation>
    <scope>NUCLEOTIDE SEQUENCE [LARGE SCALE GENOMIC DNA]</scope>
    <source>
        <strain evidence="1 2">ATCC 49961</strain>
    </source>
</reference>
<dbReference type="OrthoDB" id="7877307at2"/>
<gene>
    <name evidence="1" type="ORF">DS843_21025</name>
</gene>
<evidence type="ECO:0000313" key="2">
    <source>
        <dbReference type="Proteomes" id="UP000480854"/>
    </source>
</evidence>